<evidence type="ECO:0000313" key="5">
    <source>
        <dbReference type="Proteomes" id="UP000572953"/>
    </source>
</evidence>
<protein>
    <submittedName>
        <fullName evidence="4">HIT domain-containing protein</fullName>
    </submittedName>
</protein>
<evidence type="ECO:0000313" key="3">
    <source>
        <dbReference type="EMBL" id="NCU53320.1"/>
    </source>
</evidence>
<gene>
    <name evidence="4" type="ORF">EBV78_00595</name>
    <name evidence="3" type="ORF">EBX74_03355</name>
</gene>
<dbReference type="Gene3D" id="3.30.428.10">
    <property type="entry name" value="HIT-like"/>
    <property type="match status" value="1"/>
</dbReference>
<accession>A0A845S7R4</accession>
<evidence type="ECO:0000313" key="4">
    <source>
        <dbReference type="EMBL" id="NCU62587.1"/>
    </source>
</evidence>
<dbReference type="InterPro" id="IPR026026">
    <property type="entry name" value="HIT_Hint"/>
</dbReference>
<feature type="domain" description="HIT" evidence="2">
    <location>
        <begin position="34"/>
        <end position="103"/>
    </location>
</feature>
<sequence length="131" mass="15470">MFKLHKKLLKTTHSVADLNLCTTRLMDNAKFPWLILIPKRKNIRQILDLNKKDQIKLMEEIDYCSRVMKKAFKAFNLNVEKIGNIIPQLHIHIIARNKKDSSWPLSVWVVKGKPYKKSHLNETIKKIQKLI</sequence>
<dbReference type="PIRSF" id="PIRSF000714">
    <property type="entry name" value="HIT"/>
    <property type="match status" value="1"/>
</dbReference>
<evidence type="ECO:0000259" key="2">
    <source>
        <dbReference type="PROSITE" id="PS51084"/>
    </source>
</evidence>
<dbReference type="InterPro" id="IPR036265">
    <property type="entry name" value="HIT-like_sf"/>
</dbReference>
<dbReference type="AlphaFoldDB" id="A0A845S7R4"/>
<dbReference type="Proteomes" id="UP000572953">
    <property type="component" value="Unassembled WGS sequence"/>
</dbReference>
<evidence type="ECO:0000256" key="1">
    <source>
        <dbReference type="PROSITE-ProRule" id="PRU00464"/>
    </source>
</evidence>
<dbReference type="InterPro" id="IPR011146">
    <property type="entry name" value="HIT-like"/>
</dbReference>
<dbReference type="PROSITE" id="PS51084">
    <property type="entry name" value="HIT_2"/>
    <property type="match status" value="1"/>
</dbReference>
<organism evidence="4 5">
    <name type="scientific">Candidatus Fonsibacter lacus</name>
    <dbReference type="NCBI Taxonomy" id="2576439"/>
    <lineage>
        <taxon>Bacteria</taxon>
        <taxon>Pseudomonadati</taxon>
        <taxon>Pseudomonadota</taxon>
        <taxon>Alphaproteobacteria</taxon>
        <taxon>Candidatus Pelagibacterales</taxon>
        <taxon>Candidatus Pelagibacterales incertae sedis</taxon>
        <taxon>Candidatus Fonsibacter</taxon>
    </lineage>
</organism>
<dbReference type="SUPFAM" id="SSF54197">
    <property type="entry name" value="HIT-like"/>
    <property type="match status" value="1"/>
</dbReference>
<comment type="caution">
    <text evidence="1">Lacks conserved residue(s) required for the propagation of feature annotation.</text>
</comment>
<proteinExistence type="predicted"/>
<dbReference type="GO" id="GO:0003824">
    <property type="term" value="F:catalytic activity"/>
    <property type="evidence" value="ECO:0007669"/>
    <property type="project" value="InterPro"/>
</dbReference>
<comment type="caution">
    <text evidence="4">The sequence shown here is derived from an EMBL/GenBank/DDBJ whole genome shotgun (WGS) entry which is preliminary data.</text>
</comment>
<dbReference type="Pfam" id="PF01230">
    <property type="entry name" value="HIT"/>
    <property type="match status" value="1"/>
</dbReference>
<dbReference type="Proteomes" id="UP000747791">
    <property type="component" value="Unassembled WGS sequence"/>
</dbReference>
<dbReference type="EMBL" id="RGGN01000009">
    <property type="protein sequence ID" value="NCU62587.1"/>
    <property type="molecule type" value="Genomic_DNA"/>
</dbReference>
<name>A0A845S7R4_9PROT</name>
<dbReference type="EMBL" id="RGOB01000096">
    <property type="protein sequence ID" value="NCU53320.1"/>
    <property type="molecule type" value="Genomic_DNA"/>
</dbReference>
<reference evidence="4 5" key="1">
    <citation type="submission" date="2018-10" db="EMBL/GenBank/DDBJ databases">
        <title>Iterative Subtractive Binning of Freshwater Chronoseries Metagenomes Recovers Nearly Complete Genomes from over Four Hundred Novel Species.</title>
        <authorList>
            <person name="Rodriguez-R L.M."/>
            <person name="Tsementzi D."/>
            <person name="Luo C."/>
            <person name="Konstantinidis K.T."/>
        </authorList>
    </citation>
    <scope>NUCLEOTIDE SEQUENCE [LARGE SCALE GENOMIC DNA]</scope>
    <source>
        <strain evidence="4">WB7_2B_003</strain>
        <strain evidence="3">WB8_2A_004</strain>
    </source>
</reference>